<feature type="region of interest" description="Disordered" evidence="1">
    <location>
        <begin position="402"/>
        <end position="455"/>
    </location>
</feature>
<gene>
    <name evidence="2" type="ORF">IMCC3135_06695</name>
</gene>
<accession>A0A2Z2NJG2</accession>
<sequence length="471" mass="52769">MGTLFRLFPQTQTGENSLPAEIIEISSPAGSIGPGPSDDRMYVIFPVDKAQEYGLHEDENGYPYVYLPPWDGPVYAPAMPDDNGHFLHYDNPDDPAFHAAHTYASIRFTLDIWERYFGQPIEWYFHKFYQQAEVVILPKFENAQIGRGFIEIGTDVNKQDGSLSPFTLNFDVIAHEVGHGVLLTLVGEPEQGRETAEFLGFQESSGDVVSMISALHFDSVVDQVLESTSGNLYRANHLSRFAETSSIDQIRMANNNSRLSDFTAGWKDSHLLAQPLTGAIYDILVDVFHEELVRVGAISSTLEELSDSLEGSPEYEQYLQADFEAAYAAAPELFRESLLYARDAVATLLIDTWARLSPNDLHYTDFHHAMLKAEKALFDGQYRNIINVNFIWRDIGSATVGPRLPKDKDEKHSAAGHSHKSEYDHAEHDHAKQDHEASEAEQTSGLVANAAGRRGRVRPSFAERYWQARAG</sequence>
<feature type="compositionally biased region" description="Basic and acidic residues" evidence="1">
    <location>
        <begin position="404"/>
        <end position="438"/>
    </location>
</feature>
<dbReference type="SUPFAM" id="SSF55486">
    <property type="entry name" value="Metalloproteases ('zincins'), catalytic domain"/>
    <property type="match status" value="1"/>
</dbReference>
<name>A0A2Z2NJG2_9GAMM</name>
<dbReference type="KEGG" id="gai:IMCC3135_06695"/>
<dbReference type="EMBL" id="CP018632">
    <property type="protein sequence ID" value="ASJ71446.1"/>
    <property type="molecule type" value="Genomic_DNA"/>
</dbReference>
<evidence type="ECO:0000313" key="2">
    <source>
        <dbReference type="EMBL" id="ASJ71446.1"/>
    </source>
</evidence>
<proteinExistence type="predicted"/>
<evidence type="ECO:0008006" key="4">
    <source>
        <dbReference type="Google" id="ProtNLM"/>
    </source>
</evidence>
<dbReference type="RefSeq" id="WP_088916885.1">
    <property type="nucleotide sequence ID" value="NZ_CP018632.1"/>
</dbReference>
<dbReference type="AlphaFoldDB" id="A0A2Z2NJG2"/>
<dbReference type="OrthoDB" id="178184at2"/>
<dbReference type="Proteomes" id="UP000250079">
    <property type="component" value="Chromosome"/>
</dbReference>
<evidence type="ECO:0000313" key="3">
    <source>
        <dbReference type="Proteomes" id="UP000250079"/>
    </source>
</evidence>
<protein>
    <recommendedName>
        <fullName evidence="4">Peptidase M4 family protein</fullName>
    </recommendedName>
</protein>
<organism evidence="2 3">
    <name type="scientific">Granulosicoccus antarcticus IMCC3135</name>
    <dbReference type="NCBI Taxonomy" id="1192854"/>
    <lineage>
        <taxon>Bacteria</taxon>
        <taxon>Pseudomonadati</taxon>
        <taxon>Pseudomonadota</taxon>
        <taxon>Gammaproteobacteria</taxon>
        <taxon>Chromatiales</taxon>
        <taxon>Granulosicoccaceae</taxon>
        <taxon>Granulosicoccus</taxon>
    </lineage>
</organism>
<reference evidence="2 3" key="1">
    <citation type="submission" date="2016-12" db="EMBL/GenBank/DDBJ databases">
        <authorList>
            <person name="Song W.-J."/>
            <person name="Kurnit D.M."/>
        </authorList>
    </citation>
    <scope>NUCLEOTIDE SEQUENCE [LARGE SCALE GENOMIC DNA]</scope>
    <source>
        <strain evidence="2 3">IMCC3135</strain>
    </source>
</reference>
<keyword evidence="3" id="KW-1185">Reference proteome</keyword>
<evidence type="ECO:0000256" key="1">
    <source>
        <dbReference type="SAM" id="MobiDB-lite"/>
    </source>
</evidence>
<dbReference type="Gene3D" id="3.10.170.10">
    <property type="match status" value="1"/>
</dbReference>